<dbReference type="InterPro" id="IPR016181">
    <property type="entry name" value="Acyl_CoA_acyltransferase"/>
</dbReference>
<dbReference type="SUPFAM" id="SSF55729">
    <property type="entry name" value="Acyl-CoA N-acyltransferases (Nat)"/>
    <property type="match status" value="1"/>
</dbReference>
<evidence type="ECO:0008006" key="2">
    <source>
        <dbReference type="Google" id="ProtNLM"/>
    </source>
</evidence>
<dbReference type="InterPro" id="IPR020335">
    <property type="entry name" value="Phage_T7_Gp13"/>
</dbReference>
<name>A0A1W6TXS1_VIBAL</name>
<dbReference type="AlphaFoldDB" id="A0A1W6TXS1"/>
<dbReference type="RefSeq" id="WP_086047366.1">
    <property type="nucleotide sequence ID" value="NZ_CP017890.1"/>
</dbReference>
<organism evidence="1">
    <name type="scientific">Vibrio alginolyticus</name>
    <dbReference type="NCBI Taxonomy" id="663"/>
    <lineage>
        <taxon>Bacteria</taxon>
        <taxon>Pseudomonadati</taxon>
        <taxon>Pseudomonadota</taxon>
        <taxon>Gammaproteobacteria</taxon>
        <taxon>Vibrionales</taxon>
        <taxon>Vibrionaceae</taxon>
        <taxon>Vibrio</taxon>
    </lineage>
</organism>
<reference evidence="1" key="1">
    <citation type="submission" date="2016-10" db="EMBL/GenBank/DDBJ databases">
        <title>The High Quality Genome of Vibrio alginolyticus K01M1.</title>
        <authorList>
            <person name="Wendling C."/>
            <person name="Chibani C.M."/>
            <person name="Hertel R."/>
            <person name="Sproer C."/>
            <person name="Bunk B."/>
            <person name="Overmann J."/>
            <person name="Roth O."/>
            <person name="Liesegang H."/>
        </authorList>
    </citation>
    <scope>NUCLEOTIDE SEQUENCE</scope>
    <source>
        <strain evidence="1">K05K4</strain>
    </source>
</reference>
<accession>A0A1W6TXS1</accession>
<protein>
    <recommendedName>
        <fullName evidence="2">N-acetyltransferase</fullName>
    </recommendedName>
</protein>
<gene>
    <name evidence="1" type="ORF">K05K4_39840</name>
</gene>
<evidence type="ECO:0000313" key="1">
    <source>
        <dbReference type="EMBL" id="ARP20708.1"/>
    </source>
</evidence>
<sequence length="146" mass="16253">MGLRHITESDVAYLSKHMKPQDVLELKAALGVSPLVGLERSIASSSEAHALEVDGRPVAIGGVTQTQYGGLAWVLTVDNVKSFGRELTAYAKLLSNQYLDQYGQLYNYVALSNVISLRWLERLGFKRGEECSFNGVPFVLMYKRRN</sequence>
<dbReference type="Pfam" id="PF11090">
    <property type="entry name" value="Phage_T7_Gp13"/>
    <property type="match status" value="1"/>
</dbReference>
<proteinExistence type="predicted"/>
<dbReference type="EMBL" id="CP017903">
    <property type="protein sequence ID" value="ARP20708.1"/>
    <property type="molecule type" value="Genomic_DNA"/>
</dbReference>